<dbReference type="AlphaFoldDB" id="A0A9W9WEK4"/>
<feature type="region of interest" description="Disordered" evidence="1">
    <location>
        <begin position="1"/>
        <end position="29"/>
    </location>
</feature>
<organism evidence="2 3">
    <name type="scientific">Penicillium desertorum</name>
    <dbReference type="NCBI Taxonomy" id="1303715"/>
    <lineage>
        <taxon>Eukaryota</taxon>
        <taxon>Fungi</taxon>
        <taxon>Dikarya</taxon>
        <taxon>Ascomycota</taxon>
        <taxon>Pezizomycotina</taxon>
        <taxon>Eurotiomycetes</taxon>
        <taxon>Eurotiomycetidae</taxon>
        <taxon>Eurotiales</taxon>
        <taxon>Aspergillaceae</taxon>
        <taxon>Penicillium</taxon>
    </lineage>
</organism>
<accession>A0A9W9WEK4</accession>
<keyword evidence="3" id="KW-1185">Reference proteome</keyword>
<gene>
    <name evidence="2" type="ORF">N7530_011906</name>
</gene>
<dbReference type="EMBL" id="JAPWDO010000009">
    <property type="protein sequence ID" value="KAJ5456632.1"/>
    <property type="molecule type" value="Genomic_DNA"/>
</dbReference>
<evidence type="ECO:0000313" key="2">
    <source>
        <dbReference type="EMBL" id="KAJ5456632.1"/>
    </source>
</evidence>
<sequence length="102" mass="10982">MQSHHPSAPIRRLLDGNTACNPESRNRGTYPETYTVQYANASISAPMTLAQLSQSRRSGETGSGLVTAAKNLPRLEALYPEPVTPNRVTIQSTFCCTDSDGG</sequence>
<reference evidence="2" key="2">
    <citation type="journal article" date="2023" name="IMA Fungus">
        <title>Comparative genomic study of the Penicillium genus elucidates a diverse pangenome and 15 lateral gene transfer events.</title>
        <authorList>
            <person name="Petersen C."/>
            <person name="Sorensen T."/>
            <person name="Nielsen M.R."/>
            <person name="Sondergaard T.E."/>
            <person name="Sorensen J.L."/>
            <person name="Fitzpatrick D.A."/>
            <person name="Frisvad J.C."/>
            <person name="Nielsen K.L."/>
        </authorList>
    </citation>
    <scope>NUCLEOTIDE SEQUENCE</scope>
    <source>
        <strain evidence="2">IBT 17660</strain>
    </source>
</reference>
<reference evidence="2" key="1">
    <citation type="submission" date="2022-12" db="EMBL/GenBank/DDBJ databases">
        <authorList>
            <person name="Petersen C."/>
        </authorList>
    </citation>
    <scope>NUCLEOTIDE SEQUENCE</scope>
    <source>
        <strain evidence="2">IBT 17660</strain>
    </source>
</reference>
<evidence type="ECO:0000256" key="1">
    <source>
        <dbReference type="SAM" id="MobiDB-lite"/>
    </source>
</evidence>
<proteinExistence type="predicted"/>
<name>A0A9W9WEK4_9EURO</name>
<protein>
    <submittedName>
        <fullName evidence="2">Uncharacterized protein</fullName>
    </submittedName>
</protein>
<dbReference type="Proteomes" id="UP001147760">
    <property type="component" value="Unassembled WGS sequence"/>
</dbReference>
<evidence type="ECO:0000313" key="3">
    <source>
        <dbReference type="Proteomes" id="UP001147760"/>
    </source>
</evidence>
<comment type="caution">
    <text evidence="2">The sequence shown here is derived from an EMBL/GenBank/DDBJ whole genome shotgun (WGS) entry which is preliminary data.</text>
</comment>